<reference evidence="1 2" key="1">
    <citation type="journal article" date="2019" name="Sci. Rep.">
        <title>A high-quality genome of Eragrostis curvula grass provides insights into Poaceae evolution and supports new strategies to enhance forage quality.</title>
        <authorList>
            <person name="Carballo J."/>
            <person name="Santos B.A.C.M."/>
            <person name="Zappacosta D."/>
            <person name="Garbus I."/>
            <person name="Selva J.P."/>
            <person name="Gallo C.A."/>
            <person name="Diaz A."/>
            <person name="Albertini E."/>
            <person name="Caccamo M."/>
            <person name="Echenique V."/>
        </authorList>
    </citation>
    <scope>NUCLEOTIDE SEQUENCE [LARGE SCALE GENOMIC DNA]</scope>
    <source>
        <strain evidence="2">cv. Victoria</strain>
        <tissue evidence="1">Leaf</tissue>
    </source>
</reference>
<dbReference type="Gramene" id="TVU03975">
    <property type="protein sequence ID" value="TVU03975"/>
    <property type="gene ID" value="EJB05_50471"/>
</dbReference>
<keyword evidence="2" id="KW-1185">Reference proteome</keyword>
<name>A0A5J9SY79_9POAL</name>
<feature type="non-terminal residue" evidence="1">
    <location>
        <position position="1"/>
    </location>
</feature>
<evidence type="ECO:0000313" key="1">
    <source>
        <dbReference type="EMBL" id="TVU03975.1"/>
    </source>
</evidence>
<protein>
    <submittedName>
        <fullName evidence="1">Uncharacterized protein</fullName>
    </submittedName>
</protein>
<proteinExistence type="predicted"/>
<dbReference type="EMBL" id="RWGY01000123">
    <property type="protein sequence ID" value="TVU03975.1"/>
    <property type="molecule type" value="Genomic_DNA"/>
</dbReference>
<comment type="caution">
    <text evidence="1">The sequence shown here is derived from an EMBL/GenBank/DDBJ whole genome shotgun (WGS) entry which is preliminary data.</text>
</comment>
<organism evidence="1 2">
    <name type="scientific">Eragrostis curvula</name>
    <name type="common">weeping love grass</name>
    <dbReference type="NCBI Taxonomy" id="38414"/>
    <lineage>
        <taxon>Eukaryota</taxon>
        <taxon>Viridiplantae</taxon>
        <taxon>Streptophyta</taxon>
        <taxon>Embryophyta</taxon>
        <taxon>Tracheophyta</taxon>
        <taxon>Spermatophyta</taxon>
        <taxon>Magnoliopsida</taxon>
        <taxon>Liliopsida</taxon>
        <taxon>Poales</taxon>
        <taxon>Poaceae</taxon>
        <taxon>PACMAD clade</taxon>
        <taxon>Chloridoideae</taxon>
        <taxon>Eragrostideae</taxon>
        <taxon>Eragrostidinae</taxon>
        <taxon>Eragrostis</taxon>
    </lineage>
</organism>
<sequence>DSEQFPWRAISVEEEAGASQTQTSPREATAAAKAGGVAATRAAAVTVATRVVAAARAAAEAAAAVTRAAAETAATTRVDAARAVAAAAIVLMMKARSLRKPTSLALTIDDEVAGRVQEHFLRICDSGLGVPTVGHVHRRIEEQTVSSSSCEILP</sequence>
<accession>A0A5J9SY79</accession>
<gene>
    <name evidence="1" type="ORF">EJB05_50471</name>
</gene>
<evidence type="ECO:0000313" key="2">
    <source>
        <dbReference type="Proteomes" id="UP000324897"/>
    </source>
</evidence>
<dbReference type="AlphaFoldDB" id="A0A5J9SY79"/>
<dbReference type="Proteomes" id="UP000324897">
    <property type="component" value="Unassembled WGS sequence"/>
</dbReference>